<evidence type="ECO:0000313" key="2">
    <source>
        <dbReference type="Proteomes" id="UP000615446"/>
    </source>
</evidence>
<protein>
    <recommendedName>
        <fullName evidence="3">HAT C-terminal dimerisation domain-containing protein</fullName>
    </recommendedName>
</protein>
<gene>
    <name evidence="1" type="ORF">RCL2_000806000</name>
</gene>
<dbReference type="AlphaFoldDB" id="A0A8H3L5R5"/>
<evidence type="ECO:0000313" key="1">
    <source>
        <dbReference type="EMBL" id="GES80801.1"/>
    </source>
</evidence>
<accession>A0A8H3L5R5</accession>
<reference evidence="1" key="1">
    <citation type="submission" date="2019-10" db="EMBL/GenBank/DDBJ databases">
        <title>Conservation and host-specific expression of non-tandemly repeated heterogenous ribosome RNA gene in arbuscular mycorrhizal fungi.</title>
        <authorList>
            <person name="Maeda T."/>
            <person name="Kobayashi Y."/>
            <person name="Nakagawa T."/>
            <person name="Ezawa T."/>
            <person name="Yamaguchi K."/>
            <person name="Bino T."/>
            <person name="Nishimoto Y."/>
            <person name="Shigenobu S."/>
            <person name="Kawaguchi M."/>
        </authorList>
    </citation>
    <scope>NUCLEOTIDE SEQUENCE</scope>
    <source>
        <strain evidence="1">HR1</strain>
    </source>
</reference>
<dbReference type="OrthoDB" id="2445465at2759"/>
<evidence type="ECO:0008006" key="3">
    <source>
        <dbReference type="Google" id="ProtNLM"/>
    </source>
</evidence>
<sequence>MHQTKKYRTRRRRLILLGDTEFPTTWWLSMEDNFLKEKDYLVQLALKLFSITPHAAGCERVCLHSVAYYHAHAKQELPYYCIGKSNEKVHDIIVDAHLNLDDDLIETMEEEYVDSNTDVFDESNELILSNVLNLDAEVFINSLDEIIEDNENSMEEKYVDIQDVDEMIENEYDIDWDPATEADEIIDSM</sequence>
<comment type="caution">
    <text evidence="1">The sequence shown here is derived from an EMBL/GenBank/DDBJ whole genome shotgun (WGS) entry which is preliminary data.</text>
</comment>
<dbReference type="EMBL" id="BLAL01000053">
    <property type="protein sequence ID" value="GES80801.1"/>
    <property type="molecule type" value="Genomic_DNA"/>
</dbReference>
<organism evidence="1 2">
    <name type="scientific">Rhizophagus clarus</name>
    <dbReference type="NCBI Taxonomy" id="94130"/>
    <lineage>
        <taxon>Eukaryota</taxon>
        <taxon>Fungi</taxon>
        <taxon>Fungi incertae sedis</taxon>
        <taxon>Mucoromycota</taxon>
        <taxon>Glomeromycotina</taxon>
        <taxon>Glomeromycetes</taxon>
        <taxon>Glomerales</taxon>
        <taxon>Glomeraceae</taxon>
        <taxon>Rhizophagus</taxon>
    </lineage>
</organism>
<dbReference type="Proteomes" id="UP000615446">
    <property type="component" value="Unassembled WGS sequence"/>
</dbReference>
<name>A0A8H3L5R5_9GLOM</name>
<proteinExistence type="predicted"/>